<dbReference type="AlphaFoldDB" id="W4QY94"/>
<dbReference type="STRING" id="1236973.JCM9157_3445"/>
<name>W4QY94_HALA3</name>
<dbReference type="RefSeq" id="WP_369384764.1">
    <property type="nucleotide sequence ID" value="NZ_BAUV01000031.1"/>
</dbReference>
<dbReference type="SUPFAM" id="SSF51658">
    <property type="entry name" value="Xylose isomerase-like"/>
    <property type="match status" value="1"/>
</dbReference>
<feature type="domain" description="Xylose isomerase-like TIM barrel" evidence="1">
    <location>
        <begin position="2"/>
        <end position="208"/>
    </location>
</feature>
<dbReference type="InterPro" id="IPR013022">
    <property type="entry name" value="Xyl_isomerase-like_TIM-brl"/>
</dbReference>
<reference evidence="2 3" key="1">
    <citation type="journal article" date="2014" name="Genome Announc.">
        <title>Draft Genome Sequences of Three Alkaliphilic Bacillus Strains, Bacillus wakoensis JCM 9140T, Bacillus akibai JCM 9157T, and Bacillus hemicellulosilyticus JCM 9152T.</title>
        <authorList>
            <person name="Yuki M."/>
            <person name="Oshima K."/>
            <person name="Suda W."/>
            <person name="Oshida Y."/>
            <person name="Kitamura K."/>
            <person name="Iida T."/>
            <person name="Hattori M."/>
            <person name="Ohkuma M."/>
        </authorList>
    </citation>
    <scope>NUCLEOTIDE SEQUENCE [LARGE SCALE GENOMIC DNA]</scope>
    <source>
        <strain evidence="2 3">JCM 9157</strain>
    </source>
</reference>
<comment type="caution">
    <text evidence="2">The sequence shown here is derived from an EMBL/GenBank/DDBJ whole genome shotgun (WGS) entry which is preliminary data.</text>
</comment>
<dbReference type="eggNOG" id="COG1082">
    <property type="taxonomic scope" value="Bacteria"/>
</dbReference>
<accession>W4QY94</accession>
<gene>
    <name evidence="2" type="ORF">JCM9157_3445</name>
</gene>
<keyword evidence="2" id="KW-0413">Isomerase</keyword>
<organism evidence="2 3">
    <name type="scientific">Halalkalibacter akibai (strain ATCC 43226 / DSM 21942 / CIP 109018 / JCM 9157 / 1139)</name>
    <name type="common">Bacillus akibai</name>
    <dbReference type="NCBI Taxonomy" id="1236973"/>
    <lineage>
        <taxon>Bacteria</taxon>
        <taxon>Bacillati</taxon>
        <taxon>Bacillota</taxon>
        <taxon>Bacilli</taxon>
        <taxon>Bacillales</taxon>
        <taxon>Bacillaceae</taxon>
        <taxon>Halalkalibacter</taxon>
    </lineage>
</organism>
<dbReference type="InterPro" id="IPR050312">
    <property type="entry name" value="IolE/XylAMocC-like"/>
</dbReference>
<dbReference type="Proteomes" id="UP000018896">
    <property type="component" value="Unassembled WGS sequence"/>
</dbReference>
<dbReference type="InterPro" id="IPR036237">
    <property type="entry name" value="Xyl_isomerase-like_sf"/>
</dbReference>
<evidence type="ECO:0000259" key="1">
    <source>
        <dbReference type="Pfam" id="PF01261"/>
    </source>
</evidence>
<dbReference type="PANTHER" id="PTHR12110">
    <property type="entry name" value="HYDROXYPYRUVATE ISOMERASE"/>
    <property type="match status" value="1"/>
</dbReference>
<protein>
    <submittedName>
        <fullName evidence="2">Xylose isomerase domain protein TIM barrel</fullName>
    </submittedName>
</protein>
<sequence>MHGIEIATIGLSVEWRTTDEEFVNGLERLVLDAKAASTLGCRTCTTYILPSTDQDAAPFMAKATTRLRTCAQILASYGIRLGLEFVGPHHLRTTWKNPFIWNLQQTLEFIDAINERNVGLLVDAYHCYTNEISHEELGRLTADQIVHVHINDAKNIPVKDLLDNDRLYLGEGVIDLIGFLQTLQKIGYTGAVSQEVLTIEPPKEDTESLIKKSAENYAKLFHAAGIN</sequence>
<dbReference type="Gene3D" id="3.20.20.150">
    <property type="entry name" value="Divalent-metal-dependent TIM barrel enzymes"/>
    <property type="match status" value="1"/>
</dbReference>
<dbReference type="EMBL" id="BAUV01000031">
    <property type="protein sequence ID" value="GAE36284.1"/>
    <property type="molecule type" value="Genomic_DNA"/>
</dbReference>
<evidence type="ECO:0000313" key="3">
    <source>
        <dbReference type="Proteomes" id="UP000018896"/>
    </source>
</evidence>
<proteinExistence type="predicted"/>
<dbReference type="GO" id="GO:0016853">
    <property type="term" value="F:isomerase activity"/>
    <property type="evidence" value="ECO:0007669"/>
    <property type="project" value="UniProtKB-KW"/>
</dbReference>
<evidence type="ECO:0000313" key="2">
    <source>
        <dbReference type="EMBL" id="GAE36284.1"/>
    </source>
</evidence>
<dbReference type="Pfam" id="PF01261">
    <property type="entry name" value="AP_endonuc_2"/>
    <property type="match status" value="1"/>
</dbReference>
<keyword evidence="3" id="KW-1185">Reference proteome</keyword>